<organism evidence="21 22">
    <name type="scientific">Strongyloides venezuelensis</name>
    <name type="common">Threadworm</name>
    <dbReference type="NCBI Taxonomy" id="75913"/>
    <lineage>
        <taxon>Eukaryota</taxon>
        <taxon>Metazoa</taxon>
        <taxon>Ecdysozoa</taxon>
        <taxon>Nematoda</taxon>
        <taxon>Chromadorea</taxon>
        <taxon>Rhabditida</taxon>
        <taxon>Tylenchina</taxon>
        <taxon>Panagrolaimomorpha</taxon>
        <taxon>Strongyloidoidea</taxon>
        <taxon>Strongyloididae</taxon>
        <taxon>Strongyloides</taxon>
    </lineage>
</organism>
<evidence type="ECO:0000256" key="19">
    <source>
        <dbReference type="SAM" id="Phobius"/>
    </source>
</evidence>
<evidence type="ECO:0000259" key="20">
    <source>
        <dbReference type="PROSITE" id="PS50089"/>
    </source>
</evidence>
<dbReference type="PANTHER" id="PTHR23350:SF0">
    <property type="entry name" value="PEROXISOME BIOGENESIS FACTOR 10"/>
    <property type="match status" value="1"/>
</dbReference>
<reference evidence="22" key="2">
    <citation type="submission" date="2015-08" db="UniProtKB">
        <authorList>
            <consortium name="WormBaseParasite"/>
        </authorList>
    </citation>
    <scope>IDENTIFICATION</scope>
</reference>
<dbReference type="GO" id="GO:0016558">
    <property type="term" value="P:protein import into peroxisome matrix"/>
    <property type="evidence" value="ECO:0007669"/>
    <property type="project" value="InterPro"/>
</dbReference>
<dbReference type="InterPro" id="IPR017907">
    <property type="entry name" value="Znf_RING_CS"/>
</dbReference>
<evidence type="ECO:0000313" key="21">
    <source>
        <dbReference type="Proteomes" id="UP000035680"/>
    </source>
</evidence>
<evidence type="ECO:0000256" key="5">
    <source>
        <dbReference type="ARBA" id="ARBA00012483"/>
    </source>
</evidence>
<evidence type="ECO:0000313" key="22">
    <source>
        <dbReference type="WBParaSite" id="SVE_1797900.1"/>
    </source>
</evidence>
<sequence length="320" mass="37449">MARLFPADIAEIIRASNRDDEHISTIIEIVIKNLRLHLNPRKFLQYSCYAPVIGKIIYYASTSLFKKQTLGEEYMNLVQVVSRLRRELPSAFVHVIFIVLEGFSTLFEKYFSRFTLSYYMKCRNYLSVDEVVDDDEMEYLLVEWRDIIKNYLSPIIEKLHLSYFYLIDNNFYSIPKRITNIKYFSLSPNTSIQIQKLLYYIGVLNFILSLYLILDGAFKIYKKYCDKKNHITGKSAFSNTNKSNNTLLDKYLQKSKFTCPLCLQISFPASTPCGHIYCFTCLTTGILKDNSRHSKDDGPLRCPQCRHGFTFSRIIPLLNY</sequence>
<accession>A0A0K0FZU9</accession>
<keyword evidence="17" id="KW-0576">Peroxisome</keyword>
<dbReference type="Proteomes" id="UP000035680">
    <property type="component" value="Unassembled WGS sequence"/>
</dbReference>
<keyword evidence="10" id="KW-0479">Metal-binding</keyword>
<dbReference type="InterPro" id="IPR006845">
    <property type="entry name" value="Pex_N"/>
</dbReference>
<keyword evidence="11 18" id="KW-0863">Zinc-finger</keyword>
<keyword evidence="21" id="KW-1185">Reference proteome</keyword>
<dbReference type="GO" id="GO:0061630">
    <property type="term" value="F:ubiquitin protein ligase activity"/>
    <property type="evidence" value="ECO:0007669"/>
    <property type="project" value="UniProtKB-EC"/>
</dbReference>
<keyword evidence="12" id="KW-0833">Ubl conjugation pathway</keyword>
<comment type="similarity">
    <text evidence="4">Belongs to the pex2/pex10/pex12 family.</text>
</comment>
<evidence type="ECO:0000256" key="1">
    <source>
        <dbReference type="ARBA" id="ARBA00000900"/>
    </source>
</evidence>
<dbReference type="WBParaSite" id="SVE_1797900.1">
    <property type="protein sequence ID" value="SVE_1797900.1"/>
    <property type="gene ID" value="SVE_1797900"/>
</dbReference>
<evidence type="ECO:0000256" key="18">
    <source>
        <dbReference type="PROSITE-ProRule" id="PRU00175"/>
    </source>
</evidence>
<dbReference type="STRING" id="75913.A0A0K0FZU9"/>
<dbReference type="InterPro" id="IPR001841">
    <property type="entry name" value="Znf_RING"/>
</dbReference>
<reference evidence="21" key="1">
    <citation type="submission" date="2014-07" db="EMBL/GenBank/DDBJ databases">
        <authorList>
            <person name="Martin A.A"/>
            <person name="De Silva N."/>
        </authorList>
    </citation>
    <scope>NUCLEOTIDE SEQUENCE</scope>
</reference>
<comment type="subcellular location">
    <subcellularLocation>
        <location evidence="2">Peroxisome membrane</location>
        <topology evidence="2">Multi-pass membrane protein</topology>
    </subcellularLocation>
</comment>
<dbReference type="PROSITE" id="PS00518">
    <property type="entry name" value="ZF_RING_1"/>
    <property type="match status" value="1"/>
</dbReference>
<keyword evidence="13" id="KW-0862">Zinc</keyword>
<evidence type="ECO:0000256" key="10">
    <source>
        <dbReference type="ARBA" id="ARBA00022723"/>
    </source>
</evidence>
<keyword evidence="14" id="KW-0653">Protein transport</keyword>
<name>A0A0K0FZU9_STRVS</name>
<evidence type="ECO:0000256" key="6">
    <source>
        <dbReference type="ARBA" id="ARBA00022448"/>
    </source>
</evidence>
<evidence type="ECO:0000256" key="8">
    <source>
        <dbReference type="ARBA" id="ARBA00022679"/>
    </source>
</evidence>
<evidence type="ECO:0000256" key="13">
    <source>
        <dbReference type="ARBA" id="ARBA00022833"/>
    </source>
</evidence>
<dbReference type="Pfam" id="PF04757">
    <property type="entry name" value="Pex2_Pex12"/>
    <property type="match status" value="1"/>
</dbReference>
<evidence type="ECO:0000256" key="14">
    <source>
        <dbReference type="ARBA" id="ARBA00022927"/>
    </source>
</evidence>
<keyword evidence="6" id="KW-0813">Transport</keyword>
<keyword evidence="7" id="KW-0962">Peroxisome biogenesis</keyword>
<protein>
    <recommendedName>
        <fullName evidence="5">RING-type E3 ubiquitin transferase</fullName>
        <ecNumber evidence="5">2.3.2.27</ecNumber>
    </recommendedName>
</protein>
<dbReference type="InterPro" id="IPR013083">
    <property type="entry name" value="Znf_RING/FYVE/PHD"/>
</dbReference>
<dbReference type="PROSITE" id="PS50089">
    <property type="entry name" value="ZF_RING_2"/>
    <property type="match status" value="1"/>
</dbReference>
<evidence type="ECO:0000256" key="17">
    <source>
        <dbReference type="ARBA" id="ARBA00023140"/>
    </source>
</evidence>
<dbReference type="PANTHER" id="PTHR23350">
    <property type="entry name" value="PEROXISOME ASSEMBLY PROTEIN 10"/>
    <property type="match status" value="1"/>
</dbReference>
<evidence type="ECO:0000256" key="12">
    <source>
        <dbReference type="ARBA" id="ARBA00022786"/>
    </source>
</evidence>
<dbReference type="AlphaFoldDB" id="A0A0K0FZU9"/>
<keyword evidence="9 19" id="KW-0812">Transmembrane</keyword>
<dbReference type="SMART" id="SM00184">
    <property type="entry name" value="RING"/>
    <property type="match status" value="1"/>
</dbReference>
<comment type="catalytic activity">
    <reaction evidence="1">
        <text>S-ubiquitinyl-[E2 ubiquitin-conjugating enzyme]-L-cysteine + [acceptor protein]-L-lysine = [E2 ubiquitin-conjugating enzyme]-L-cysteine + N(6)-ubiquitinyl-[acceptor protein]-L-lysine.</text>
        <dbReference type="EC" id="2.3.2.27"/>
    </reaction>
</comment>
<comment type="pathway">
    <text evidence="3">Protein modification; protein ubiquitination.</text>
</comment>
<evidence type="ECO:0000256" key="4">
    <source>
        <dbReference type="ARBA" id="ARBA00008704"/>
    </source>
</evidence>
<evidence type="ECO:0000256" key="3">
    <source>
        <dbReference type="ARBA" id="ARBA00004906"/>
    </source>
</evidence>
<dbReference type="GO" id="GO:0005778">
    <property type="term" value="C:peroxisomal membrane"/>
    <property type="evidence" value="ECO:0007669"/>
    <property type="project" value="UniProtKB-SubCell"/>
</dbReference>
<dbReference type="Gene3D" id="3.30.40.10">
    <property type="entry name" value="Zinc/RING finger domain, C3HC4 (zinc finger)"/>
    <property type="match status" value="1"/>
</dbReference>
<proteinExistence type="inferred from homology"/>
<evidence type="ECO:0000256" key="16">
    <source>
        <dbReference type="ARBA" id="ARBA00023136"/>
    </source>
</evidence>
<dbReference type="InterPro" id="IPR025654">
    <property type="entry name" value="PEX2/10"/>
</dbReference>
<evidence type="ECO:0000256" key="9">
    <source>
        <dbReference type="ARBA" id="ARBA00022692"/>
    </source>
</evidence>
<keyword evidence="16 19" id="KW-0472">Membrane</keyword>
<keyword evidence="15 19" id="KW-1133">Transmembrane helix</keyword>
<feature type="domain" description="RING-type" evidence="20">
    <location>
        <begin position="259"/>
        <end position="306"/>
    </location>
</feature>
<evidence type="ECO:0000256" key="15">
    <source>
        <dbReference type="ARBA" id="ARBA00022989"/>
    </source>
</evidence>
<evidence type="ECO:0000256" key="2">
    <source>
        <dbReference type="ARBA" id="ARBA00004585"/>
    </source>
</evidence>
<dbReference type="SUPFAM" id="SSF57850">
    <property type="entry name" value="RING/U-box"/>
    <property type="match status" value="1"/>
</dbReference>
<evidence type="ECO:0000256" key="11">
    <source>
        <dbReference type="ARBA" id="ARBA00022771"/>
    </source>
</evidence>
<dbReference type="Pfam" id="PF13445">
    <property type="entry name" value="zf-RING_UBOX"/>
    <property type="match status" value="1"/>
</dbReference>
<dbReference type="EC" id="2.3.2.27" evidence="5"/>
<keyword evidence="8" id="KW-0808">Transferase</keyword>
<dbReference type="InterPro" id="IPR027370">
    <property type="entry name" value="Znf-RING_euk"/>
</dbReference>
<feature type="transmembrane region" description="Helical" evidence="19">
    <location>
        <begin position="197"/>
        <end position="214"/>
    </location>
</feature>
<dbReference type="GO" id="GO:0008270">
    <property type="term" value="F:zinc ion binding"/>
    <property type="evidence" value="ECO:0007669"/>
    <property type="project" value="UniProtKB-KW"/>
</dbReference>
<evidence type="ECO:0000256" key="7">
    <source>
        <dbReference type="ARBA" id="ARBA00022593"/>
    </source>
</evidence>